<evidence type="ECO:0000313" key="2">
    <source>
        <dbReference type="Proteomes" id="UP001497522"/>
    </source>
</evidence>
<gene>
    <name evidence="1" type="ORF">CSSPJE1EN2_LOCUS9079</name>
</gene>
<dbReference type="Proteomes" id="UP001497522">
    <property type="component" value="Chromosome 16"/>
</dbReference>
<evidence type="ECO:0000313" key="1">
    <source>
        <dbReference type="EMBL" id="CAK9866084.1"/>
    </source>
</evidence>
<keyword evidence="2" id="KW-1185">Reference proteome</keyword>
<protein>
    <submittedName>
        <fullName evidence="1">Uncharacterized protein</fullName>
    </submittedName>
</protein>
<proteinExistence type="predicted"/>
<sequence length="51" mass="5524">MAALQSVSSHLQACLKARCQSGTSQEMVWHVQLSDYSSGILSNFPVENGRA</sequence>
<organism evidence="1 2">
    <name type="scientific">Sphagnum jensenii</name>
    <dbReference type="NCBI Taxonomy" id="128206"/>
    <lineage>
        <taxon>Eukaryota</taxon>
        <taxon>Viridiplantae</taxon>
        <taxon>Streptophyta</taxon>
        <taxon>Embryophyta</taxon>
        <taxon>Bryophyta</taxon>
        <taxon>Sphagnophytina</taxon>
        <taxon>Sphagnopsida</taxon>
        <taxon>Sphagnales</taxon>
        <taxon>Sphagnaceae</taxon>
        <taxon>Sphagnum</taxon>
    </lineage>
</organism>
<reference evidence="1" key="1">
    <citation type="submission" date="2024-03" db="EMBL/GenBank/DDBJ databases">
        <authorList>
            <consortium name="ELIXIR-Norway"/>
            <consortium name="Elixir Norway"/>
        </authorList>
    </citation>
    <scope>NUCLEOTIDE SEQUENCE</scope>
</reference>
<name>A0ABP1AU22_9BRYO</name>
<dbReference type="EMBL" id="OZ023717">
    <property type="protein sequence ID" value="CAK9866084.1"/>
    <property type="molecule type" value="Genomic_DNA"/>
</dbReference>
<accession>A0ABP1AU22</accession>